<dbReference type="Proteomes" id="UP000663866">
    <property type="component" value="Unassembled WGS sequence"/>
</dbReference>
<dbReference type="EMBL" id="CAJNRF010002372">
    <property type="protein sequence ID" value="CAF2037127.1"/>
    <property type="molecule type" value="Genomic_DNA"/>
</dbReference>
<dbReference type="PANTHER" id="PTHR47326:SF1">
    <property type="entry name" value="HTH PSQ-TYPE DOMAIN-CONTAINING PROTEIN"/>
    <property type="match status" value="1"/>
</dbReference>
<evidence type="ECO:0008006" key="5">
    <source>
        <dbReference type="Google" id="ProtNLM"/>
    </source>
</evidence>
<reference evidence="1" key="1">
    <citation type="submission" date="2021-02" db="EMBL/GenBank/DDBJ databases">
        <authorList>
            <person name="Nowell W R."/>
        </authorList>
    </citation>
    <scope>NUCLEOTIDE SEQUENCE</scope>
</reference>
<dbReference type="AlphaFoldDB" id="A0A816NN01"/>
<evidence type="ECO:0000313" key="1">
    <source>
        <dbReference type="EMBL" id="CAF2037127.1"/>
    </source>
</evidence>
<evidence type="ECO:0000313" key="3">
    <source>
        <dbReference type="Proteomes" id="UP000663856"/>
    </source>
</evidence>
<protein>
    <recommendedName>
        <fullName evidence="5">Transposase</fullName>
    </recommendedName>
</protein>
<dbReference type="Proteomes" id="UP000663856">
    <property type="component" value="Unassembled WGS sequence"/>
</dbReference>
<name>A0A816NN01_9BILA</name>
<proteinExistence type="predicted"/>
<organism evidence="1 3">
    <name type="scientific">Rotaria magnacalcarata</name>
    <dbReference type="NCBI Taxonomy" id="392030"/>
    <lineage>
        <taxon>Eukaryota</taxon>
        <taxon>Metazoa</taxon>
        <taxon>Spiralia</taxon>
        <taxon>Gnathifera</taxon>
        <taxon>Rotifera</taxon>
        <taxon>Eurotatoria</taxon>
        <taxon>Bdelloidea</taxon>
        <taxon>Philodinida</taxon>
        <taxon>Philodinidae</taxon>
        <taxon>Rotaria</taxon>
    </lineage>
</organism>
<dbReference type="Gene3D" id="3.30.420.10">
    <property type="entry name" value="Ribonuclease H-like superfamily/Ribonuclease H"/>
    <property type="match status" value="1"/>
</dbReference>
<dbReference type="PANTHER" id="PTHR47326">
    <property type="entry name" value="TRANSPOSABLE ELEMENT TC3 TRANSPOSASE-LIKE PROTEIN"/>
    <property type="match status" value="1"/>
</dbReference>
<evidence type="ECO:0000313" key="4">
    <source>
        <dbReference type="Proteomes" id="UP000663866"/>
    </source>
</evidence>
<accession>A0A816NN01</accession>
<keyword evidence="4" id="KW-1185">Reference proteome</keyword>
<comment type="caution">
    <text evidence="1">The sequence shown here is derived from an EMBL/GenBank/DDBJ whole genome shotgun (WGS) entry which is preliminary data.</text>
</comment>
<dbReference type="InterPro" id="IPR036397">
    <property type="entry name" value="RNaseH_sf"/>
</dbReference>
<dbReference type="GO" id="GO:0003676">
    <property type="term" value="F:nucleic acid binding"/>
    <property type="evidence" value="ECO:0007669"/>
    <property type="project" value="InterPro"/>
</dbReference>
<evidence type="ECO:0000313" key="2">
    <source>
        <dbReference type="EMBL" id="CAF4019947.1"/>
    </source>
</evidence>
<sequence length="462" mass="53257">MSLTRTTKKRVAMVVRLFSKFENAHEVQRKWKHHFDTPPPALSTISAVNQRFEETGSVEDLQRSGRPVTTLTADKLEEIEEMVTTSPNLSVRQGSVQAGISKSSYHDAMNILHLKPYHPSLIVNLNEDDFDRRNQFCEMWLEKFNNDPNLIDHVFWSDEAKFNRNGVVNRHNCMYWSSENPHIKFEVPNTKQGVMVWCGLTSSGLLGPYFFKETATGSVYKQMLIDYAWPYLKHKRLYFQPDGAGPHYAIVVCDWLDEKFPGRWIGRRGPFDWPARSPDLTPCDFFLWGYLKDIVFREPSATIAQLQNKIEQAYAQKAQGSLTVKKHRLVNDLKRKVEDHTVNVPAAVDKEIADLGLDNEDMLEPFIEIVQMFPPLPNDQTFEISKQFSQTKRSESIIIYDGYKKKYDGRFLLFSTDELLQQLCETEFSLVDGTFASSPTGFEQLVIIMGSINDEGEQIEKF</sequence>
<dbReference type="EMBL" id="CAJOBG010002647">
    <property type="protein sequence ID" value="CAF4019947.1"/>
    <property type="molecule type" value="Genomic_DNA"/>
</dbReference>
<gene>
    <name evidence="2" type="ORF">OVN521_LOCUS16138</name>
    <name evidence="1" type="ORF">WKI299_LOCUS7736</name>
</gene>